<proteinExistence type="predicted"/>
<accession>A0A9E3HAS3</accession>
<evidence type="ECO:0000313" key="1">
    <source>
        <dbReference type="EMBL" id="MBW4433206.1"/>
    </source>
</evidence>
<protein>
    <submittedName>
        <fullName evidence="1">Uncharacterized protein</fullName>
    </submittedName>
</protein>
<comment type="caution">
    <text evidence="1">The sequence shown here is derived from an EMBL/GenBank/DDBJ whole genome shotgun (WGS) entry which is preliminary data.</text>
</comment>
<dbReference type="Proteomes" id="UP000813215">
    <property type="component" value="Unassembled WGS sequence"/>
</dbReference>
<sequence>MLIYKRISYVQIGDEYQTYIHPVYGESFLRYKLLKNKNELEDALHKCQQAGWAVINATNLIAKMNSFTRKRPYH</sequence>
<name>A0A9E3HAS3_9NOST</name>
<evidence type="ECO:0000313" key="2">
    <source>
        <dbReference type="Proteomes" id="UP000813215"/>
    </source>
</evidence>
<reference evidence="1" key="1">
    <citation type="submission" date="2021-05" db="EMBL/GenBank/DDBJ databases">
        <authorList>
            <person name="Pietrasiak N."/>
            <person name="Ward R."/>
            <person name="Stajich J.E."/>
            <person name="Kurbessoian T."/>
        </authorList>
    </citation>
    <scope>NUCLEOTIDE SEQUENCE</scope>
    <source>
        <strain evidence="1">HA4357-MV3</strain>
    </source>
</reference>
<dbReference type="EMBL" id="JAHHHW010000099">
    <property type="protein sequence ID" value="MBW4433206.1"/>
    <property type="molecule type" value="Genomic_DNA"/>
</dbReference>
<dbReference type="AlphaFoldDB" id="A0A9E3HAS3"/>
<organism evidence="1 2">
    <name type="scientific">Pelatocladus maniniholoensis HA4357-MV3</name>
    <dbReference type="NCBI Taxonomy" id="1117104"/>
    <lineage>
        <taxon>Bacteria</taxon>
        <taxon>Bacillati</taxon>
        <taxon>Cyanobacteriota</taxon>
        <taxon>Cyanophyceae</taxon>
        <taxon>Nostocales</taxon>
        <taxon>Nostocaceae</taxon>
        <taxon>Pelatocladus</taxon>
    </lineage>
</organism>
<reference evidence="1" key="2">
    <citation type="journal article" date="2022" name="Microbiol. Resour. Announc.">
        <title>Metagenome Sequencing to Explore Phylogenomics of Terrestrial Cyanobacteria.</title>
        <authorList>
            <person name="Ward R.D."/>
            <person name="Stajich J.E."/>
            <person name="Johansen J.R."/>
            <person name="Huntemann M."/>
            <person name="Clum A."/>
            <person name="Foster B."/>
            <person name="Foster B."/>
            <person name="Roux S."/>
            <person name="Palaniappan K."/>
            <person name="Varghese N."/>
            <person name="Mukherjee S."/>
            <person name="Reddy T.B.K."/>
            <person name="Daum C."/>
            <person name="Copeland A."/>
            <person name="Chen I.A."/>
            <person name="Ivanova N.N."/>
            <person name="Kyrpides N.C."/>
            <person name="Shapiro N."/>
            <person name="Eloe-Fadrosh E.A."/>
            <person name="Pietrasiak N."/>
        </authorList>
    </citation>
    <scope>NUCLEOTIDE SEQUENCE</scope>
    <source>
        <strain evidence="1">HA4357-MV3</strain>
    </source>
</reference>
<gene>
    <name evidence="1" type="ORF">KME28_16140</name>
</gene>